<dbReference type="PANTHER" id="PTHR28125:SF3">
    <property type="entry name" value="TRANSCRIPTION REGULATOR RUA1 C-TERMINAL DOMAIN-CONTAINING PROTEIN"/>
    <property type="match status" value="1"/>
</dbReference>
<sequence length="607" mass="69807">MLVETIQTMYSPKSFGKEITFTIPDINIRQRLPTEGKLLEQSPLTGISGKTEMIVNQSLNYSPIPDRCSIENNNMCDNLNSFEKSNFGSNQSNLYNHCDPRRCQQYNHSCPNLYNQSNTQRIEEITTNQLVKEYQTPDQFDYHLKNHEHSSQRESLETHDTFSQVSRFEQPAYLLDNHSSHSNLNSEKNGSFNNNLVLTLPKPDPYSLSNEDEENRDHVSLYSGPMFRTTILDLQQLSFPQLQPSTQQENRVISIPTDGNYHLEPIYKDQVNDSNEMNNERFSPTASSEQLFPELPSFLEPRFMTTCCNELCSNNETYGDENSSLPNRNVIMSYSWNIVGNHCNNSLGSIQPFSQPTIPYYCWGDQVVFSPIHLTAANYYLEQAPARKCVLNNGMPENSLNETSNSYHFISKETKAFVENQGTSLTPNLSFLTIGSVGSNINEYDIYQKFVAHQIQPKIDMNDTVPETPGPPVDPSDTRLDAKPRNQKLKYPGDMYTPQWVRYSGHIKEGYCDNCKPGKWLQLKNSAYWYHKQFFHGISSVSGKMFVPPVETRKSDAGDCTEGLCHQCRQWVTISTTKKKNSFLWFRHAHKCHVYIKPKSYVHNKRR</sequence>
<dbReference type="Proteomes" id="UP000022910">
    <property type="component" value="Unassembled WGS sequence"/>
</dbReference>
<evidence type="ECO:0000313" key="4">
    <source>
        <dbReference type="Proteomes" id="UP000022910"/>
    </source>
</evidence>
<dbReference type="PANTHER" id="PTHR28125">
    <property type="entry name" value="MEIOTIC EXPRESSION UP-REGULATED PROTEIN 26"/>
    <property type="match status" value="1"/>
</dbReference>
<feature type="region of interest" description="Disordered" evidence="1">
    <location>
        <begin position="461"/>
        <end position="488"/>
    </location>
</feature>
<reference evidence="3 4" key="1">
    <citation type="submission" date="2014-02" db="EMBL/GenBank/DDBJ databases">
        <title>Single nucleus genome sequencing reveals high similarity among nuclei of an endomycorrhizal fungus.</title>
        <authorList>
            <person name="Lin K."/>
            <person name="Geurts R."/>
            <person name="Zhang Z."/>
            <person name="Limpens E."/>
            <person name="Saunders D.G."/>
            <person name="Mu D."/>
            <person name="Pang E."/>
            <person name="Cao H."/>
            <person name="Cha H."/>
            <person name="Lin T."/>
            <person name="Zhou Q."/>
            <person name="Shang Y."/>
            <person name="Li Y."/>
            <person name="Ivanov S."/>
            <person name="Sharma T."/>
            <person name="Velzen R.V."/>
            <person name="Ruijter N.D."/>
            <person name="Aanen D.K."/>
            <person name="Win J."/>
            <person name="Kamoun S."/>
            <person name="Bisseling T."/>
            <person name="Huang S."/>
        </authorList>
    </citation>
    <scope>NUCLEOTIDE SEQUENCE [LARGE SCALE GENOMIC DNA]</scope>
    <source>
        <strain evidence="4">DAOM197198w</strain>
    </source>
</reference>
<evidence type="ECO:0000259" key="2">
    <source>
        <dbReference type="Pfam" id="PF14616"/>
    </source>
</evidence>
<accession>A0A015JFQ8</accession>
<dbReference type="EMBL" id="JEMT01017328">
    <property type="protein sequence ID" value="EXX68352.1"/>
    <property type="molecule type" value="Genomic_DNA"/>
</dbReference>
<proteinExistence type="predicted"/>
<comment type="caution">
    <text evidence="3">The sequence shown here is derived from an EMBL/GenBank/DDBJ whole genome shotgun (WGS) entry which is preliminary data.</text>
</comment>
<organism evidence="3 4">
    <name type="scientific">Rhizophagus irregularis (strain DAOM 197198w)</name>
    <name type="common">Glomus intraradices</name>
    <dbReference type="NCBI Taxonomy" id="1432141"/>
    <lineage>
        <taxon>Eukaryota</taxon>
        <taxon>Fungi</taxon>
        <taxon>Fungi incertae sedis</taxon>
        <taxon>Mucoromycota</taxon>
        <taxon>Glomeromycotina</taxon>
        <taxon>Glomeromycetes</taxon>
        <taxon>Glomerales</taxon>
        <taxon>Glomeraceae</taxon>
        <taxon>Rhizophagus</taxon>
    </lineage>
</organism>
<evidence type="ECO:0000313" key="3">
    <source>
        <dbReference type="EMBL" id="EXX68352.1"/>
    </source>
</evidence>
<dbReference type="AlphaFoldDB" id="A0A015JFQ8"/>
<dbReference type="OrthoDB" id="5595379at2759"/>
<protein>
    <recommendedName>
        <fullName evidence="2">Transcription regulator Rua1 C-terminal domain-containing protein</fullName>
    </recommendedName>
</protein>
<name>A0A015JFQ8_RHIIW</name>
<keyword evidence="4" id="KW-1185">Reference proteome</keyword>
<feature type="domain" description="Transcription regulator Rua1 C-terminal" evidence="2">
    <location>
        <begin position="494"/>
        <end position="593"/>
    </location>
</feature>
<gene>
    <name evidence="3" type="ORF">RirG_105990</name>
</gene>
<dbReference type="HOGENOM" id="CLU_449883_0_0_1"/>
<evidence type="ECO:0000256" key="1">
    <source>
        <dbReference type="SAM" id="MobiDB-lite"/>
    </source>
</evidence>
<dbReference type="InterPro" id="IPR028012">
    <property type="entry name" value="Rua1_C"/>
</dbReference>
<dbReference type="Pfam" id="PF14616">
    <property type="entry name" value="Rua1_C"/>
    <property type="match status" value="1"/>
</dbReference>